<proteinExistence type="predicted"/>
<dbReference type="Proteomes" id="UP000318571">
    <property type="component" value="Chromosome 10"/>
</dbReference>
<organism evidence="6 7">
    <name type="scientific">Tigriopus californicus</name>
    <name type="common">Marine copepod</name>
    <dbReference type="NCBI Taxonomy" id="6832"/>
    <lineage>
        <taxon>Eukaryota</taxon>
        <taxon>Metazoa</taxon>
        <taxon>Ecdysozoa</taxon>
        <taxon>Arthropoda</taxon>
        <taxon>Crustacea</taxon>
        <taxon>Multicrustacea</taxon>
        <taxon>Hexanauplia</taxon>
        <taxon>Copepoda</taxon>
        <taxon>Harpacticoida</taxon>
        <taxon>Harpacticidae</taxon>
        <taxon>Tigriopus</taxon>
    </lineage>
</organism>
<dbReference type="GO" id="GO:0020037">
    <property type="term" value="F:heme binding"/>
    <property type="evidence" value="ECO:0007669"/>
    <property type="project" value="InterPro"/>
</dbReference>
<dbReference type="InterPro" id="IPR037120">
    <property type="entry name" value="Haem_peroxidase_sf_animal"/>
</dbReference>
<dbReference type="GO" id="GO:0004601">
    <property type="term" value="F:peroxidase activity"/>
    <property type="evidence" value="ECO:0007669"/>
    <property type="project" value="UniProtKB-KW"/>
</dbReference>
<dbReference type="InterPro" id="IPR010255">
    <property type="entry name" value="Haem_peroxidase_sf"/>
</dbReference>
<dbReference type="AlphaFoldDB" id="A0A553NCP8"/>
<dbReference type="InterPro" id="IPR019791">
    <property type="entry name" value="Haem_peroxidase_animal"/>
</dbReference>
<keyword evidence="3" id="KW-0560">Oxidoreductase</keyword>
<gene>
    <name evidence="6" type="ORF">TCAL_11312</name>
</gene>
<dbReference type="SUPFAM" id="SSF48113">
    <property type="entry name" value="Heme-dependent peroxidases"/>
    <property type="match status" value="1"/>
</dbReference>
<keyword evidence="5" id="KW-0408">Iron</keyword>
<protein>
    <recommendedName>
        <fullName evidence="8">Chorion peroxidase</fullName>
    </recommendedName>
</protein>
<keyword evidence="4" id="KW-0732">Signal</keyword>
<evidence type="ECO:0000256" key="1">
    <source>
        <dbReference type="ARBA" id="ARBA00004613"/>
    </source>
</evidence>
<dbReference type="STRING" id="6832.A0A553NCP8"/>
<dbReference type="FunFam" id="1.10.640.10:FF:000003">
    <property type="entry name" value="chorion peroxidase"/>
    <property type="match status" value="1"/>
</dbReference>
<keyword evidence="3" id="KW-0575">Peroxidase</keyword>
<dbReference type="Pfam" id="PF03098">
    <property type="entry name" value="An_peroxidase"/>
    <property type="match status" value="1"/>
</dbReference>
<keyword evidence="5" id="KW-0479">Metal-binding</keyword>
<keyword evidence="2" id="KW-0964">Secreted</keyword>
<dbReference type="OMA" id="AQINKHW"/>
<evidence type="ECO:0000256" key="5">
    <source>
        <dbReference type="PIRSR" id="PIRSR619791-2"/>
    </source>
</evidence>
<dbReference type="PANTHER" id="PTHR11475:SF106">
    <property type="entry name" value="CURLY SU"/>
    <property type="match status" value="1"/>
</dbReference>
<dbReference type="Gene3D" id="1.10.640.10">
    <property type="entry name" value="Haem peroxidase domain superfamily, animal type"/>
    <property type="match status" value="1"/>
</dbReference>
<dbReference type="PROSITE" id="PS50292">
    <property type="entry name" value="PEROXIDASE_3"/>
    <property type="match status" value="1"/>
</dbReference>
<evidence type="ECO:0008006" key="8">
    <source>
        <dbReference type="Google" id="ProtNLM"/>
    </source>
</evidence>
<comment type="caution">
    <text evidence="6">The sequence shown here is derived from an EMBL/GenBank/DDBJ whole genome shotgun (WGS) entry which is preliminary data.</text>
</comment>
<name>A0A553NCP8_TIGCA</name>
<dbReference type="CDD" id="cd09823">
    <property type="entry name" value="peroxinectin_like"/>
    <property type="match status" value="1"/>
</dbReference>
<keyword evidence="5" id="KW-0349">Heme</keyword>
<feature type="binding site" description="axial binding residue" evidence="5">
    <location>
        <position position="463"/>
    </location>
    <ligand>
        <name>heme b</name>
        <dbReference type="ChEBI" id="CHEBI:60344"/>
    </ligand>
    <ligandPart>
        <name>Fe</name>
        <dbReference type="ChEBI" id="CHEBI:18248"/>
    </ligandPart>
</feature>
<comment type="subcellular location">
    <subcellularLocation>
        <location evidence="1">Secreted</location>
    </subcellularLocation>
</comment>
<keyword evidence="7" id="KW-1185">Reference proteome</keyword>
<dbReference type="EMBL" id="VCGU01000458">
    <property type="protein sequence ID" value="TRY63223.1"/>
    <property type="molecule type" value="Genomic_DNA"/>
</dbReference>
<dbReference type="PANTHER" id="PTHR11475">
    <property type="entry name" value="OXIDASE/PEROXIDASE"/>
    <property type="match status" value="1"/>
</dbReference>
<feature type="non-terminal residue" evidence="6">
    <location>
        <position position="1"/>
    </location>
</feature>
<reference evidence="6 7" key="1">
    <citation type="journal article" date="2018" name="Nat. Ecol. Evol.">
        <title>Genomic signatures of mitonuclear coevolution across populations of Tigriopus californicus.</title>
        <authorList>
            <person name="Barreto F.S."/>
            <person name="Watson E.T."/>
            <person name="Lima T.G."/>
            <person name="Willett C.S."/>
            <person name="Edmands S."/>
            <person name="Li W."/>
            <person name="Burton R.S."/>
        </authorList>
    </citation>
    <scope>NUCLEOTIDE SEQUENCE [LARGE SCALE GENOMIC DNA]</scope>
    <source>
        <strain evidence="6 7">San Diego</strain>
    </source>
</reference>
<dbReference type="PRINTS" id="PR00457">
    <property type="entry name" value="ANPEROXIDASE"/>
</dbReference>
<accession>A0A553NCP8</accession>
<evidence type="ECO:0000256" key="3">
    <source>
        <dbReference type="ARBA" id="ARBA00022559"/>
    </source>
</evidence>
<dbReference type="GO" id="GO:0046872">
    <property type="term" value="F:metal ion binding"/>
    <property type="evidence" value="ECO:0007669"/>
    <property type="project" value="UniProtKB-KW"/>
</dbReference>
<evidence type="ECO:0000256" key="2">
    <source>
        <dbReference type="ARBA" id="ARBA00022525"/>
    </source>
</evidence>
<evidence type="ECO:0000313" key="6">
    <source>
        <dbReference type="EMBL" id="TRY63223.1"/>
    </source>
</evidence>
<dbReference type="GO" id="GO:0006979">
    <property type="term" value="P:response to oxidative stress"/>
    <property type="evidence" value="ECO:0007669"/>
    <property type="project" value="InterPro"/>
</dbReference>
<dbReference type="GO" id="GO:0005576">
    <property type="term" value="C:extracellular region"/>
    <property type="evidence" value="ECO:0007669"/>
    <property type="project" value="UniProtKB-SubCell"/>
</dbReference>
<evidence type="ECO:0000313" key="7">
    <source>
        <dbReference type="Proteomes" id="UP000318571"/>
    </source>
</evidence>
<evidence type="ECO:0000256" key="4">
    <source>
        <dbReference type="ARBA" id="ARBA00022729"/>
    </source>
</evidence>
<sequence>AYGPEAAPGGDSGCALIIPGSATKSSLYDQGSAAFGGPSYGYGGDENTCITYDAVNAAFNAARERVGLPPAKGKFEAADIGNLGTVVHETSRFLAKQYGLSHDAVANGLPLIDTTKTVINRYCPPFLMTPKCKVERYRSVTGLCNNLDHPHWGAAENGHHRFLAPDFADGISAPRVSVTGRPLPSARLVSASTHGDDGFHDHAVTILLVAWGQFMDHDATLTGETKDPRTGKTPKCCDGATHPNCLPIEIPANDKFYSKHNQRCMNFVRSISALRYNCRLGPRDSLNEVSGLMDGNTVYSNSEETMEALRSFKGGLLKMLPVFEEFNMKELLPLKLEEPDEGCIRPSEDVYCFLAGDGRVNEQTVLAMVHTLLVREHNRIATELAQVNPHWNDETLFHETRHIVVAILQHITYNEFLPMVLGKDVMNRHDLVLVKDGYSDTYDPYTNPSASNAFSTAAFRFGHTLLPSTIERWSKSHRYVGSQRLSEMLQQPYDLYKGGWADTYVLGLINQVAQAYDDSVTQEVTNHLFQEPGKKFGMDLAALNIQRGREHGIPGYNKWREFCGFPVIHSFEELHGLMANKTVAAYSRVYESPDDIDLWSAGISEKPLPGSMVGPTFACIIGKQFHNMRHGDRFWYENGGWPSSFTLEQVNEIRKVKLSRILCDNSDDIDNLQVYSMVLPDHEINPRVSCRSGVLPKIDLSKWRDASYHSGPPSEFQPF</sequence>